<reference evidence="1 2" key="1">
    <citation type="journal article" date="2021" name="Nat. Commun.">
        <title>Genetic determinants of endophytism in the Arabidopsis root mycobiome.</title>
        <authorList>
            <person name="Mesny F."/>
            <person name="Miyauchi S."/>
            <person name="Thiergart T."/>
            <person name="Pickel B."/>
            <person name="Atanasova L."/>
            <person name="Karlsson M."/>
            <person name="Huettel B."/>
            <person name="Barry K.W."/>
            <person name="Haridas S."/>
            <person name="Chen C."/>
            <person name="Bauer D."/>
            <person name="Andreopoulos W."/>
            <person name="Pangilinan J."/>
            <person name="LaButti K."/>
            <person name="Riley R."/>
            <person name="Lipzen A."/>
            <person name="Clum A."/>
            <person name="Drula E."/>
            <person name="Henrissat B."/>
            <person name="Kohler A."/>
            <person name="Grigoriev I.V."/>
            <person name="Martin F.M."/>
            <person name="Hacquard S."/>
        </authorList>
    </citation>
    <scope>NUCLEOTIDE SEQUENCE [LARGE SCALE GENOMIC DNA]</scope>
    <source>
        <strain evidence="1 2">MPI-SDFR-AT-0079</strain>
    </source>
</reference>
<gene>
    <name evidence="1" type="ORF">F5144DRAFT_621800</name>
</gene>
<proteinExistence type="predicted"/>
<dbReference type="EMBL" id="JAGIZQ010000005">
    <property type="protein sequence ID" value="KAH6627661.1"/>
    <property type="molecule type" value="Genomic_DNA"/>
</dbReference>
<keyword evidence="2" id="KW-1185">Reference proteome</keyword>
<comment type="caution">
    <text evidence="1">The sequence shown here is derived from an EMBL/GenBank/DDBJ whole genome shotgun (WGS) entry which is preliminary data.</text>
</comment>
<evidence type="ECO:0000313" key="1">
    <source>
        <dbReference type="EMBL" id="KAH6627661.1"/>
    </source>
</evidence>
<organism evidence="1 2">
    <name type="scientific">Chaetomium tenue</name>
    <dbReference type="NCBI Taxonomy" id="1854479"/>
    <lineage>
        <taxon>Eukaryota</taxon>
        <taxon>Fungi</taxon>
        <taxon>Dikarya</taxon>
        <taxon>Ascomycota</taxon>
        <taxon>Pezizomycotina</taxon>
        <taxon>Sordariomycetes</taxon>
        <taxon>Sordariomycetidae</taxon>
        <taxon>Sordariales</taxon>
        <taxon>Chaetomiaceae</taxon>
        <taxon>Chaetomium</taxon>
    </lineage>
</organism>
<name>A0ACB7P0Y9_9PEZI</name>
<protein>
    <submittedName>
        <fullName evidence="1">Uncharacterized protein</fullName>
    </submittedName>
</protein>
<sequence length="1375" mass="155197">MAEMKPARDLTRTVFRLRNLPSRICSSDEVAGLLSAALQLSAHQVIVYSIAKTLDKWEEQPSRVATIQLKAAPTCLQNAMDDDEWVIALQGGHPPWDVLILDTHFKGMTALNDVDPARHRADCIAVSGLASHPFGSWQPRGHDKTFMWIRDAIPASIPGLRTIIYGYDSSLIESSSFQSISDLAQSLLLHLKSGGWNLPSPSSKPIVFLAHSLGGLVFKEAIVQAASGEKTITNILDNVLGAIMFGVPSLGMEQSHLMAMVEGQPNEFLVQDLSREGGSNYVRQLHAQFEGLSFLRKACILWAYETKVSSTVVQRSDGTWARTGRPTVLVNPESATSHYYRTKKSLTIPINEDHSNMVKFPRDDANLRVILHSLSEICSPNRPIGNGSDNEIGRRDTLGKLVPVGDSTQKDWLPIGSSKPCEGEDALTKLGQLFTSMADLHKELHAPELDFRIDQIDDPFENTFEWVFDVSSFSSWLQEGSELFWINGKPGSGKSTIMKLIYKSKETWELLHNWNTGSLEVKAGFFFHYRGSAIQKSFEGVLRSLILQLLAPYRNIYRKKHEQTWEEYQALKSAQQKIERQMQGIRASLESTLKEIENIREEIGILSQHSNELFGIQRTANLDKCRRRLPLLQSRYTELSRRQAEMKPHWIAELASLRTSITSVATRFKPYSAEPMTKFLTKAMAEFHDERDGLIPRLERVLRILLDQNATRTDLILFFDALDEFDGHLDLISRFLKGLIQRSPSSMTAVKICFSSRPWEPLRKQFSSYPGFALQDYTRNDMEEFAAGSITKSDITNPYVTQLIPGIIARANGVFLWVKLALKVLFETVMYSPDAVTPELLESKLQELPDDLFEFYELIINRISRSNRRRAFALLELLIRHSGPPVTAIQIRDAVLVSTCNSYQEAMDALRQGHPESGNGSLPLPNLPYPGDSEKQARKDIAAWGGGLVEIKRQDNIDRPQLMHQTVLEFTTNLTFKRIVVGDLACLVNENGHSFHLKYWSLSKRWARNNFMAIGGMQNSHDRAPRHQAYHSRDEELQHLAYHAEQSELTTGMSHFDYLYSIPFLDPYGLEESWNRDEVFVFLVASCGLTLCLRDWLARIAPGGFTTMNKPLLTSFPLLQALVFAPPWGVFFERYMTTIRLLLENGYPVNNEYNFLTWLYKEAWRNRHDTYPKRITDSTLLKLATLALEAGASANLLLGLFGEDGRFACNAWPLHVVPPSLASVMIRHGADPNLLDNANRTPLDWVVSFPSNGLNKPADWDGVGRYEMCQILLDAGGTASQSTLESKAWADMLAEFEKEGYDTQMIRQRVQPPGPVEPVGGSIVEPPVPGPIREDYAHEEDLEARGSAAESGGRLEERKRRKPRRPKEFSLCCFR</sequence>
<evidence type="ECO:0000313" key="2">
    <source>
        <dbReference type="Proteomes" id="UP000724584"/>
    </source>
</evidence>
<dbReference type="Proteomes" id="UP000724584">
    <property type="component" value="Unassembled WGS sequence"/>
</dbReference>
<accession>A0ACB7P0Y9</accession>